<evidence type="ECO:0000313" key="7">
    <source>
        <dbReference type="EMBL" id="CAI4004670.1"/>
    </source>
</evidence>
<keyword evidence="2 4" id="KW-0863">Zinc-finger</keyword>
<feature type="transmembrane region" description="Helical" evidence="5">
    <location>
        <begin position="108"/>
        <end position="129"/>
    </location>
</feature>
<evidence type="ECO:0000313" key="9">
    <source>
        <dbReference type="EMBL" id="CAL4791982.1"/>
    </source>
</evidence>
<reference evidence="8" key="2">
    <citation type="submission" date="2024-04" db="EMBL/GenBank/DDBJ databases">
        <authorList>
            <person name="Chen Y."/>
            <person name="Shah S."/>
            <person name="Dougan E. K."/>
            <person name="Thang M."/>
            <person name="Chan C."/>
        </authorList>
    </citation>
    <scope>NUCLEOTIDE SEQUENCE [LARGE SCALE GENOMIC DNA]</scope>
</reference>
<dbReference type="EMBL" id="CAMXCT030003469">
    <property type="protein sequence ID" value="CAL4791982.1"/>
    <property type="molecule type" value="Genomic_DNA"/>
</dbReference>
<dbReference type="InterPro" id="IPR053238">
    <property type="entry name" value="RING-H2_zinc_finger"/>
</dbReference>
<dbReference type="EMBL" id="CAMXCT020003469">
    <property type="protein sequence ID" value="CAL1158045.1"/>
    <property type="molecule type" value="Genomic_DNA"/>
</dbReference>
<accession>A0A9P1D7J6</accession>
<dbReference type="InterPro" id="IPR013083">
    <property type="entry name" value="Znf_RING/FYVE/PHD"/>
</dbReference>
<dbReference type="InterPro" id="IPR011016">
    <property type="entry name" value="Znf_RING-CH"/>
</dbReference>
<feature type="domain" description="RING-type" evidence="6">
    <location>
        <begin position="255"/>
        <end position="299"/>
    </location>
</feature>
<feature type="transmembrane region" description="Helical" evidence="5">
    <location>
        <begin position="51"/>
        <end position="75"/>
    </location>
</feature>
<dbReference type="SMART" id="SM00744">
    <property type="entry name" value="RINGv"/>
    <property type="match status" value="1"/>
</dbReference>
<keyword evidence="5" id="KW-0812">Transmembrane</keyword>
<reference evidence="7" key="1">
    <citation type="submission" date="2022-10" db="EMBL/GenBank/DDBJ databases">
        <authorList>
            <person name="Chen Y."/>
            <person name="Dougan E. K."/>
            <person name="Chan C."/>
            <person name="Rhodes N."/>
            <person name="Thang M."/>
        </authorList>
    </citation>
    <scope>NUCLEOTIDE SEQUENCE</scope>
</reference>
<keyword evidence="3" id="KW-0862">Zinc</keyword>
<dbReference type="GO" id="GO:0008270">
    <property type="term" value="F:zinc ion binding"/>
    <property type="evidence" value="ECO:0007669"/>
    <property type="project" value="UniProtKB-KW"/>
</dbReference>
<keyword evidence="5" id="KW-0472">Membrane</keyword>
<dbReference type="PANTHER" id="PTHR14155:SF627">
    <property type="entry name" value="OS06G0192800 PROTEIN"/>
    <property type="match status" value="1"/>
</dbReference>
<evidence type="ECO:0000313" key="10">
    <source>
        <dbReference type="Proteomes" id="UP001152797"/>
    </source>
</evidence>
<sequence>MSQNAVEAARDVSSFLVPHQSSEDLVAQGVPAREARRRAFRRTMMMEVVRTLIEIIFYWGVIMPALVTLLLVVIFCTRLADAFDGKNATGYVNYAVFGHIGDHCDMPIGWMVLLFWLVTFCKMFSMYAWERCILRCTERNCCQNDRCERVRRFLWYFVAVPLALWELIWPLTTFLMLVIARDCSWKLKASGWLVLTPYLMLVFVICVWLLWLPCLKPMLCRAGIIPDPANLVRSFRQVRYDPQAFNDDGGYATSCAICLSDFEAADQIVVAPCTHGNHVFHRNCLASWFRTAQTCPLCRAQLGTAAPERELEAPLDS</sequence>
<keyword evidence="5" id="KW-1133">Transmembrane helix</keyword>
<dbReference type="OrthoDB" id="378752at2759"/>
<dbReference type="Pfam" id="PF13639">
    <property type="entry name" value="zf-RING_2"/>
    <property type="match status" value="1"/>
</dbReference>
<evidence type="ECO:0000259" key="6">
    <source>
        <dbReference type="PROSITE" id="PS50089"/>
    </source>
</evidence>
<keyword evidence="1" id="KW-0479">Metal-binding</keyword>
<dbReference type="SUPFAM" id="SSF57850">
    <property type="entry name" value="RING/U-box"/>
    <property type="match status" value="1"/>
</dbReference>
<dbReference type="Gene3D" id="3.30.40.10">
    <property type="entry name" value="Zinc/RING finger domain, C3HC4 (zinc finger)"/>
    <property type="match status" value="1"/>
</dbReference>
<evidence type="ECO:0000256" key="5">
    <source>
        <dbReference type="SAM" id="Phobius"/>
    </source>
</evidence>
<keyword evidence="10" id="KW-1185">Reference proteome</keyword>
<organism evidence="7">
    <name type="scientific">Cladocopium goreaui</name>
    <dbReference type="NCBI Taxonomy" id="2562237"/>
    <lineage>
        <taxon>Eukaryota</taxon>
        <taxon>Sar</taxon>
        <taxon>Alveolata</taxon>
        <taxon>Dinophyceae</taxon>
        <taxon>Suessiales</taxon>
        <taxon>Symbiodiniaceae</taxon>
        <taxon>Cladocopium</taxon>
    </lineage>
</organism>
<name>A0A9P1D7J6_9DINO</name>
<feature type="transmembrane region" description="Helical" evidence="5">
    <location>
        <begin position="192"/>
        <end position="212"/>
    </location>
</feature>
<dbReference type="EMBL" id="CAMXCT010003469">
    <property type="protein sequence ID" value="CAI4004670.1"/>
    <property type="molecule type" value="Genomic_DNA"/>
</dbReference>
<gene>
    <name evidence="7" type="ORF">C1SCF055_LOCUS30444</name>
</gene>
<dbReference type="PROSITE" id="PS50089">
    <property type="entry name" value="ZF_RING_2"/>
    <property type="match status" value="1"/>
</dbReference>
<feature type="transmembrane region" description="Helical" evidence="5">
    <location>
        <begin position="153"/>
        <end position="180"/>
    </location>
</feature>
<evidence type="ECO:0000256" key="1">
    <source>
        <dbReference type="ARBA" id="ARBA00022723"/>
    </source>
</evidence>
<dbReference type="PANTHER" id="PTHR14155">
    <property type="entry name" value="RING FINGER DOMAIN-CONTAINING"/>
    <property type="match status" value="1"/>
</dbReference>
<dbReference type="SMART" id="SM00184">
    <property type="entry name" value="RING"/>
    <property type="match status" value="1"/>
</dbReference>
<evidence type="ECO:0000256" key="4">
    <source>
        <dbReference type="PROSITE-ProRule" id="PRU00175"/>
    </source>
</evidence>
<dbReference type="AlphaFoldDB" id="A0A9P1D7J6"/>
<evidence type="ECO:0000256" key="2">
    <source>
        <dbReference type="ARBA" id="ARBA00022771"/>
    </source>
</evidence>
<protein>
    <submittedName>
        <fullName evidence="9">RING-type domain-containing protein</fullName>
    </submittedName>
</protein>
<dbReference type="Proteomes" id="UP001152797">
    <property type="component" value="Unassembled WGS sequence"/>
</dbReference>
<evidence type="ECO:0000313" key="8">
    <source>
        <dbReference type="EMBL" id="CAL1158045.1"/>
    </source>
</evidence>
<dbReference type="InterPro" id="IPR001841">
    <property type="entry name" value="Znf_RING"/>
</dbReference>
<evidence type="ECO:0000256" key="3">
    <source>
        <dbReference type="ARBA" id="ARBA00022833"/>
    </source>
</evidence>
<comment type="caution">
    <text evidence="7">The sequence shown here is derived from an EMBL/GenBank/DDBJ whole genome shotgun (WGS) entry which is preliminary data.</text>
</comment>
<proteinExistence type="predicted"/>